<comment type="subcellular location">
    <subcellularLocation>
        <location evidence="1">Nucleus</location>
    </subcellularLocation>
</comment>
<dbReference type="AlphaFoldDB" id="A0A814KWE1"/>
<protein>
    <recommendedName>
        <fullName evidence="2">Mediator of RNA polymerase II transcription subunit 22</fullName>
    </recommendedName>
    <alternativeName>
        <fullName evidence="7">Mediator complex subunit 22</fullName>
    </alternativeName>
</protein>
<evidence type="ECO:0000256" key="5">
    <source>
        <dbReference type="ARBA" id="ARBA00023242"/>
    </source>
</evidence>
<dbReference type="GO" id="GO:0016592">
    <property type="term" value="C:mediator complex"/>
    <property type="evidence" value="ECO:0007669"/>
    <property type="project" value="InterPro"/>
</dbReference>
<gene>
    <name evidence="9" type="ORF">GPM918_LOCUS16572</name>
    <name evidence="8" type="ORF">OVA965_LOCUS7587</name>
    <name evidence="11" type="ORF">SRO942_LOCUS16572</name>
    <name evidence="10" type="ORF">TMI583_LOCUS7585</name>
</gene>
<sequence>MRNNTFNKRAKDDLQSILDNFIAIIQLAKVDEIQPNQVKDQLPRVLTNTTDDFSMRVRAANMVRAFESLLKFVSDLKDQAVLYDFKAINDAIHVARQRFKNQQSDLDTKLVTLRDRLCIDLVKFEDEYYQTKFHNPERFRELNKQTTNSTAFDGQDTFT</sequence>
<accession>A0A814KWE1</accession>
<organism evidence="9 12">
    <name type="scientific">Didymodactylos carnosus</name>
    <dbReference type="NCBI Taxonomy" id="1234261"/>
    <lineage>
        <taxon>Eukaryota</taxon>
        <taxon>Metazoa</taxon>
        <taxon>Spiralia</taxon>
        <taxon>Gnathifera</taxon>
        <taxon>Rotifera</taxon>
        <taxon>Eurotatoria</taxon>
        <taxon>Bdelloidea</taxon>
        <taxon>Philodinida</taxon>
        <taxon>Philodinidae</taxon>
        <taxon>Didymodactylos</taxon>
    </lineage>
</organism>
<evidence type="ECO:0000256" key="3">
    <source>
        <dbReference type="ARBA" id="ARBA00023015"/>
    </source>
</evidence>
<keyword evidence="12" id="KW-1185">Reference proteome</keyword>
<dbReference type="PANTHER" id="PTHR12434:SF6">
    <property type="entry name" value="MEDIATOR OF RNA POLYMERASE II TRANSCRIPTION SUBUNIT 22"/>
    <property type="match status" value="1"/>
</dbReference>
<comment type="function">
    <text evidence="6">Component of the Mediator complex, a coactivator involved in the regulated transcription of nearly all RNA polymerase II-dependent genes. Mediator functions as a bridge to convey information from gene-specific regulatory proteins to the basal RNA polymerase II transcription machinery. Mediator is recruited to promoters by direct interactions with regulatory proteins and serves as a scaffold for the assembly of a functional preinitiation complex with RNA polymerase II and the general transcription factors.</text>
</comment>
<name>A0A814KWE1_9BILA</name>
<keyword evidence="4" id="KW-0804">Transcription</keyword>
<evidence type="ECO:0000313" key="9">
    <source>
        <dbReference type="EMBL" id="CAF1056834.1"/>
    </source>
</evidence>
<dbReference type="Proteomes" id="UP000677228">
    <property type="component" value="Unassembled WGS sequence"/>
</dbReference>
<evidence type="ECO:0000256" key="2">
    <source>
        <dbReference type="ARBA" id="ARBA00019695"/>
    </source>
</evidence>
<reference evidence="9" key="1">
    <citation type="submission" date="2021-02" db="EMBL/GenBank/DDBJ databases">
        <authorList>
            <person name="Nowell W R."/>
        </authorList>
    </citation>
    <scope>NUCLEOTIDE SEQUENCE</scope>
</reference>
<keyword evidence="5" id="KW-0539">Nucleus</keyword>
<dbReference type="InterPro" id="IPR009332">
    <property type="entry name" value="Med22"/>
</dbReference>
<dbReference type="EMBL" id="CAJOBA010002440">
    <property type="protein sequence ID" value="CAF3645000.1"/>
    <property type="molecule type" value="Genomic_DNA"/>
</dbReference>
<keyword evidence="3" id="KW-0805">Transcription regulation</keyword>
<dbReference type="PANTHER" id="PTHR12434">
    <property type="entry name" value="MEDIATOR OF RNA POLYMERASE II TRANSCRIPTION SUBUNIT 22"/>
    <property type="match status" value="1"/>
</dbReference>
<proteinExistence type="predicted"/>
<dbReference type="Proteomes" id="UP000682733">
    <property type="component" value="Unassembled WGS sequence"/>
</dbReference>
<evidence type="ECO:0000256" key="7">
    <source>
        <dbReference type="ARBA" id="ARBA00031962"/>
    </source>
</evidence>
<dbReference type="OrthoDB" id="203279at2759"/>
<evidence type="ECO:0000256" key="1">
    <source>
        <dbReference type="ARBA" id="ARBA00004123"/>
    </source>
</evidence>
<evidence type="ECO:0000256" key="6">
    <source>
        <dbReference type="ARBA" id="ARBA00025687"/>
    </source>
</evidence>
<dbReference type="EMBL" id="CAJNOQ010004389">
    <property type="protein sequence ID" value="CAF1056834.1"/>
    <property type="molecule type" value="Genomic_DNA"/>
</dbReference>
<evidence type="ECO:0000256" key="4">
    <source>
        <dbReference type="ARBA" id="ARBA00023163"/>
    </source>
</evidence>
<evidence type="ECO:0000313" key="8">
    <source>
        <dbReference type="EMBL" id="CAF0860057.1"/>
    </source>
</evidence>
<evidence type="ECO:0000313" key="11">
    <source>
        <dbReference type="EMBL" id="CAF3825743.1"/>
    </source>
</evidence>
<dbReference type="Proteomes" id="UP000681722">
    <property type="component" value="Unassembled WGS sequence"/>
</dbReference>
<dbReference type="EMBL" id="CAJOBC010004389">
    <property type="protein sequence ID" value="CAF3825743.1"/>
    <property type="molecule type" value="Genomic_DNA"/>
</dbReference>
<dbReference type="Proteomes" id="UP000663829">
    <property type="component" value="Unassembled WGS sequence"/>
</dbReference>
<evidence type="ECO:0000313" key="12">
    <source>
        <dbReference type="Proteomes" id="UP000663829"/>
    </source>
</evidence>
<dbReference type="GO" id="GO:0006357">
    <property type="term" value="P:regulation of transcription by RNA polymerase II"/>
    <property type="evidence" value="ECO:0007669"/>
    <property type="project" value="InterPro"/>
</dbReference>
<dbReference type="EMBL" id="CAJNOK010002439">
    <property type="protein sequence ID" value="CAF0860057.1"/>
    <property type="molecule type" value="Genomic_DNA"/>
</dbReference>
<dbReference type="GO" id="GO:0003712">
    <property type="term" value="F:transcription coregulator activity"/>
    <property type="evidence" value="ECO:0007669"/>
    <property type="project" value="InterPro"/>
</dbReference>
<evidence type="ECO:0000313" key="10">
    <source>
        <dbReference type="EMBL" id="CAF3645000.1"/>
    </source>
</evidence>
<comment type="caution">
    <text evidence="9">The sequence shown here is derived from an EMBL/GenBank/DDBJ whole genome shotgun (WGS) entry which is preliminary data.</text>
</comment>
<dbReference type="Pfam" id="PF06179">
    <property type="entry name" value="Med22"/>
    <property type="match status" value="1"/>
</dbReference>